<proteinExistence type="predicted"/>
<reference evidence="5" key="1">
    <citation type="submission" date="2015-06" db="EMBL/GenBank/DDBJ databases">
        <authorList>
            <person name="Lim Y.L."/>
            <person name="Ee R."/>
            <person name="Yong D."/>
            <person name="How K.Y."/>
            <person name="Yin W.F."/>
            <person name="Chan K.G."/>
        </authorList>
    </citation>
    <scope>NUCLEOTIDE SEQUENCE [LARGE SCALE GENOMIC DNA]</scope>
    <source>
        <strain evidence="5">DSM 25325</strain>
    </source>
</reference>
<dbReference type="SUPFAM" id="SSF46689">
    <property type="entry name" value="Homeodomain-like"/>
    <property type="match status" value="2"/>
</dbReference>
<dbReference type="STRING" id="445709.ABW99_03840"/>
<evidence type="ECO:0000259" key="3">
    <source>
        <dbReference type="PROSITE" id="PS01124"/>
    </source>
</evidence>
<dbReference type="InterPro" id="IPR052158">
    <property type="entry name" value="INH-QAR"/>
</dbReference>
<dbReference type="AlphaFoldDB" id="A0A0G3EKM1"/>
<dbReference type="InterPro" id="IPR029062">
    <property type="entry name" value="Class_I_gatase-like"/>
</dbReference>
<dbReference type="OrthoDB" id="8543772at2"/>
<dbReference type="Gene3D" id="1.10.10.60">
    <property type="entry name" value="Homeodomain-like"/>
    <property type="match status" value="1"/>
</dbReference>
<dbReference type="RefSeq" id="WP_047213088.1">
    <property type="nucleotide sequence ID" value="NZ_CP011568.3"/>
</dbReference>
<keyword evidence="2" id="KW-0804">Transcription</keyword>
<dbReference type="Gene3D" id="3.40.50.880">
    <property type="match status" value="1"/>
</dbReference>
<dbReference type="CDD" id="cd03137">
    <property type="entry name" value="GATase1_AraC_1"/>
    <property type="match status" value="1"/>
</dbReference>
<dbReference type="GO" id="GO:0003700">
    <property type="term" value="F:DNA-binding transcription factor activity"/>
    <property type="evidence" value="ECO:0007669"/>
    <property type="project" value="InterPro"/>
</dbReference>
<dbReference type="Pfam" id="PF12833">
    <property type="entry name" value="HTH_18"/>
    <property type="match status" value="1"/>
</dbReference>
<dbReference type="Proteomes" id="UP000036700">
    <property type="component" value="Chromosome"/>
</dbReference>
<name>A0A0G3EKM1_9BURK</name>
<organism evidence="4 5">
    <name type="scientific">Pandoraea thiooxydans</name>
    <dbReference type="NCBI Taxonomy" id="445709"/>
    <lineage>
        <taxon>Bacteria</taxon>
        <taxon>Pseudomonadati</taxon>
        <taxon>Pseudomonadota</taxon>
        <taxon>Betaproteobacteria</taxon>
        <taxon>Burkholderiales</taxon>
        <taxon>Burkholderiaceae</taxon>
        <taxon>Pandoraea</taxon>
    </lineage>
</organism>
<dbReference type="Pfam" id="PF01965">
    <property type="entry name" value="DJ-1_PfpI"/>
    <property type="match status" value="1"/>
</dbReference>
<keyword evidence="1" id="KW-0805">Transcription regulation</keyword>
<dbReference type="SMART" id="SM00342">
    <property type="entry name" value="HTH_ARAC"/>
    <property type="match status" value="1"/>
</dbReference>
<dbReference type="KEGG" id="ptx:ABW99_03840"/>
<dbReference type="GO" id="GO:0043565">
    <property type="term" value="F:sequence-specific DNA binding"/>
    <property type="evidence" value="ECO:0007669"/>
    <property type="project" value="InterPro"/>
</dbReference>
<protein>
    <submittedName>
        <fullName evidence="4">AraC family transcriptional regulator</fullName>
    </submittedName>
</protein>
<evidence type="ECO:0000256" key="1">
    <source>
        <dbReference type="ARBA" id="ARBA00023015"/>
    </source>
</evidence>
<gene>
    <name evidence="4" type="ORF">ABW99_03840</name>
</gene>
<dbReference type="PROSITE" id="PS01124">
    <property type="entry name" value="HTH_ARAC_FAMILY_2"/>
    <property type="match status" value="1"/>
</dbReference>
<keyword evidence="5" id="KW-1185">Reference proteome</keyword>
<feature type="domain" description="HTH araC/xylS-type" evidence="3">
    <location>
        <begin position="231"/>
        <end position="329"/>
    </location>
</feature>
<dbReference type="PANTHER" id="PTHR43130">
    <property type="entry name" value="ARAC-FAMILY TRANSCRIPTIONAL REGULATOR"/>
    <property type="match status" value="1"/>
</dbReference>
<dbReference type="SUPFAM" id="SSF52317">
    <property type="entry name" value="Class I glutamine amidotransferase-like"/>
    <property type="match status" value="1"/>
</dbReference>
<dbReference type="InterPro" id="IPR002818">
    <property type="entry name" value="DJ-1/PfpI"/>
</dbReference>
<dbReference type="PANTHER" id="PTHR43130:SF3">
    <property type="entry name" value="HTH-TYPE TRANSCRIPTIONAL REGULATOR RV1931C"/>
    <property type="match status" value="1"/>
</dbReference>
<accession>A0A0G3EKM1</accession>
<dbReference type="InterPro" id="IPR018060">
    <property type="entry name" value="HTH_AraC"/>
</dbReference>
<dbReference type="PATRIC" id="fig|445709.3.peg.820"/>
<evidence type="ECO:0000313" key="5">
    <source>
        <dbReference type="Proteomes" id="UP000036700"/>
    </source>
</evidence>
<sequence length="336" mass="36630">MQRRQPVYFLVTPHVLMLDLAAPAEALRMAGQMQDEVAFELSYVSPAGATLDTSIGLTLGPFEPPPVTLPEDALLVLTGSVAHPLPVAARPLDAQHVAAAEARAVAWLRETVKPYHRLACVCTGALLAGRAGLLDDRLCTTHHTSCDELQTLAPKARVVANRLYVEDGNVYTSAGITAGLDLMLHLIGRLTNPLCAVAVARHMVAYLRRTGGDPQLSPWLEGRNHIHPAIHRVQDAVTADPARPWSAADMAELACTSVRHFTRLFREHTGTNPVDYVHRLRIGLARELLANSRLGIERVAEQAGFGSGRQLRRVWHKFDTAPPVQARQAARASKLK</sequence>
<evidence type="ECO:0000256" key="2">
    <source>
        <dbReference type="ARBA" id="ARBA00023163"/>
    </source>
</evidence>
<evidence type="ECO:0000313" key="4">
    <source>
        <dbReference type="EMBL" id="AKJ67490.1"/>
    </source>
</evidence>
<dbReference type="InterPro" id="IPR009057">
    <property type="entry name" value="Homeodomain-like_sf"/>
</dbReference>
<dbReference type="EMBL" id="CP011568">
    <property type="protein sequence ID" value="AKJ67490.1"/>
    <property type="molecule type" value="Genomic_DNA"/>
</dbReference>